<dbReference type="InterPro" id="IPR036397">
    <property type="entry name" value="RNaseH_sf"/>
</dbReference>
<sequence length="162" mass="17818">MGRFHLCILWPFSGQLMPALSSWRQSKGQSPELRKRIHTWRPPPEGMVKLNCDGGFCAENMTGSTGAVLRSSEGSFLGAVMRGIPSMSSALVAESEACRDGLRLTLMRGGPEHVILESDSLQLVSLWKDRCKQRSEIATILDEMQEMVTALPSVTFVHATVV</sequence>
<dbReference type="InterPro" id="IPR052929">
    <property type="entry name" value="RNase_H-like_EbsB-rel"/>
</dbReference>
<dbReference type="AlphaFoldDB" id="A0A835F6N9"/>
<evidence type="ECO:0000259" key="2">
    <source>
        <dbReference type="Pfam" id="PF13456"/>
    </source>
</evidence>
<dbReference type="PANTHER" id="PTHR47074">
    <property type="entry name" value="BNAC02G40300D PROTEIN"/>
    <property type="match status" value="1"/>
</dbReference>
<dbReference type="OrthoDB" id="694800at2759"/>
<dbReference type="GO" id="GO:0003676">
    <property type="term" value="F:nucleic acid binding"/>
    <property type="evidence" value="ECO:0007669"/>
    <property type="project" value="InterPro"/>
</dbReference>
<organism evidence="3 4">
    <name type="scientific">Digitaria exilis</name>
    <dbReference type="NCBI Taxonomy" id="1010633"/>
    <lineage>
        <taxon>Eukaryota</taxon>
        <taxon>Viridiplantae</taxon>
        <taxon>Streptophyta</taxon>
        <taxon>Embryophyta</taxon>
        <taxon>Tracheophyta</taxon>
        <taxon>Spermatophyta</taxon>
        <taxon>Magnoliopsida</taxon>
        <taxon>Liliopsida</taxon>
        <taxon>Poales</taxon>
        <taxon>Poaceae</taxon>
        <taxon>PACMAD clade</taxon>
        <taxon>Panicoideae</taxon>
        <taxon>Panicodae</taxon>
        <taxon>Paniceae</taxon>
        <taxon>Anthephorinae</taxon>
        <taxon>Digitaria</taxon>
    </lineage>
</organism>
<evidence type="ECO:0000313" key="4">
    <source>
        <dbReference type="Proteomes" id="UP000636709"/>
    </source>
</evidence>
<feature type="domain" description="RNase H type-1" evidence="2">
    <location>
        <begin position="51"/>
        <end position="159"/>
    </location>
</feature>
<keyword evidence="1" id="KW-0732">Signal</keyword>
<dbReference type="InterPro" id="IPR012337">
    <property type="entry name" value="RNaseH-like_sf"/>
</dbReference>
<dbReference type="InterPro" id="IPR044730">
    <property type="entry name" value="RNase_H-like_dom_plant"/>
</dbReference>
<keyword evidence="4" id="KW-1185">Reference proteome</keyword>
<dbReference type="CDD" id="cd06222">
    <property type="entry name" value="RNase_H_like"/>
    <property type="match status" value="1"/>
</dbReference>
<evidence type="ECO:0000313" key="3">
    <source>
        <dbReference type="EMBL" id="KAF8729921.1"/>
    </source>
</evidence>
<protein>
    <recommendedName>
        <fullName evidence="2">RNase H type-1 domain-containing protein</fullName>
    </recommendedName>
</protein>
<dbReference type="PANTHER" id="PTHR47074:SF11">
    <property type="entry name" value="REVERSE TRANSCRIPTASE-LIKE PROTEIN"/>
    <property type="match status" value="1"/>
</dbReference>
<evidence type="ECO:0000256" key="1">
    <source>
        <dbReference type="SAM" id="SignalP"/>
    </source>
</evidence>
<dbReference type="Gene3D" id="3.30.420.10">
    <property type="entry name" value="Ribonuclease H-like superfamily/Ribonuclease H"/>
    <property type="match status" value="1"/>
</dbReference>
<gene>
    <name evidence="3" type="ORF">HU200_017383</name>
</gene>
<dbReference type="GO" id="GO:0004523">
    <property type="term" value="F:RNA-DNA hybrid ribonuclease activity"/>
    <property type="evidence" value="ECO:0007669"/>
    <property type="project" value="InterPro"/>
</dbReference>
<dbReference type="InterPro" id="IPR002156">
    <property type="entry name" value="RNaseH_domain"/>
</dbReference>
<comment type="caution">
    <text evidence="3">The sequence shown here is derived from an EMBL/GenBank/DDBJ whole genome shotgun (WGS) entry which is preliminary data.</text>
</comment>
<proteinExistence type="predicted"/>
<dbReference type="Pfam" id="PF13456">
    <property type="entry name" value="RVT_3"/>
    <property type="match status" value="1"/>
</dbReference>
<dbReference type="EMBL" id="JACEFO010001622">
    <property type="protein sequence ID" value="KAF8729921.1"/>
    <property type="molecule type" value="Genomic_DNA"/>
</dbReference>
<feature type="chain" id="PRO_5032471578" description="RNase H type-1 domain-containing protein" evidence="1">
    <location>
        <begin position="22"/>
        <end position="162"/>
    </location>
</feature>
<feature type="signal peptide" evidence="1">
    <location>
        <begin position="1"/>
        <end position="21"/>
    </location>
</feature>
<name>A0A835F6N9_9POAL</name>
<dbReference type="SUPFAM" id="SSF53098">
    <property type="entry name" value="Ribonuclease H-like"/>
    <property type="match status" value="1"/>
</dbReference>
<accession>A0A835F6N9</accession>
<reference evidence="3" key="1">
    <citation type="submission" date="2020-07" db="EMBL/GenBank/DDBJ databases">
        <title>Genome sequence and genetic diversity analysis of an under-domesticated orphan crop, white fonio (Digitaria exilis).</title>
        <authorList>
            <person name="Bennetzen J.L."/>
            <person name="Chen S."/>
            <person name="Ma X."/>
            <person name="Wang X."/>
            <person name="Yssel A.E.J."/>
            <person name="Chaluvadi S.R."/>
            <person name="Johnson M."/>
            <person name="Gangashetty P."/>
            <person name="Hamidou F."/>
            <person name="Sanogo M.D."/>
            <person name="Zwaenepoel A."/>
            <person name="Wallace J."/>
            <person name="Van De Peer Y."/>
            <person name="Van Deynze A."/>
        </authorList>
    </citation>
    <scope>NUCLEOTIDE SEQUENCE</scope>
    <source>
        <tissue evidence="3">Leaves</tissue>
    </source>
</reference>
<dbReference type="Proteomes" id="UP000636709">
    <property type="component" value="Unassembled WGS sequence"/>
</dbReference>